<evidence type="ECO:0000313" key="3">
    <source>
        <dbReference type="Proteomes" id="UP001285354"/>
    </source>
</evidence>
<proteinExistence type="predicted"/>
<feature type="compositionally biased region" description="Gly residues" evidence="1">
    <location>
        <begin position="214"/>
        <end position="226"/>
    </location>
</feature>
<evidence type="ECO:0000313" key="2">
    <source>
        <dbReference type="EMBL" id="KAK2624098.1"/>
    </source>
</evidence>
<sequence>MPGSMMGFSPESLREMSPDATSPYLDRPIRPLPKRRLRERLSPDVVDTIKYPPAPKTTIPIFYHPYSAREETGQAGLLESQHPSERERVDEVERNYISRRNGEQLESDEDETEAAYRTRIYSRHSADNTARSFRYVQKPDSRNPTPRPHPPASAASSADGYDSFENTNNKKKRKIPTPGDSLLNGVHLSSDVVGIRSGPEDMGEDIAAASYSSFGGGQGISGPGRGRYGRVRNGRSPLRTLSDASSNWCNGRPSKQKQPQWPPTSESPGIISRSIANANAEKSPITPAGGQENVSLLHQQAAKKSTPASAQFTFTCDSQVPSPVAWPGTSSAGSINPSPGARMSTHATQTSPNMQASRNSNPVAQSKPGLGASQHAPNSQKQPSSQALPKKTRRRNGKEYIIAARQRRHQQEFRNYHQPPAPRDIWICEFCEYERIFGTPPEALIRQYEIKDRRVRKQEAERRRLLEKAKMKGRKGKKGNKAASKASASPQDRQAQHQQPVTLNQSQCQGSDEYYEDEYDDEYVQDETPPPSNVAHPSLRHTAITPDSGRPPIPLGIDSRIVA</sequence>
<feature type="compositionally biased region" description="Basic residues" evidence="1">
    <location>
        <begin position="471"/>
        <end position="480"/>
    </location>
</feature>
<feature type="region of interest" description="Disordered" evidence="1">
    <location>
        <begin position="213"/>
        <end position="290"/>
    </location>
</feature>
<evidence type="ECO:0000256" key="1">
    <source>
        <dbReference type="SAM" id="MobiDB-lite"/>
    </source>
</evidence>
<feature type="region of interest" description="Disordered" evidence="1">
    <location>
        <begin position="1"/>
        <end position="36"/>
    </location>
</feature>
<dbReference type="Proteomes" id="UP001285354">
    <property type="component" value="Unassembled WGS sequence"/>
</dbReference>
<name>A0AAD9SSZ7_9HELO</name>
<accession>A0AAD9SSZ7</accession>
<feature type="compositionally biased region" description="Acidic residues" evidence="1">
    <location>
        <begin position="513"/>
        <end position="525"/>
    </location>
</feature>
<dbReference type="EMBL" id="JAUBYV010000011">
    <property type="protein sequence ID" value="KAK2624098.1"/>
    <property type="molecule type" value="Genomic_DNA"/>
</dbReference>
<feature type="region of interest" description="Disordered" evidence="1">
    <location>
        <begin position="128"/>
        <end position="185"/>
    </location>
</feature>
<comment type="caution">
    <text evidence="2">The sequence shown here is derived from an EMBL/GenBank/DDBJ whole genome shotgun (WGS) entry which is preliminary data.</text>
</comment>
<feature type="region of interest" description="Disordered" evidence="1">
    <location>
        <begin position="320"/>
        <end position="395"/>
    </location>
</feature>
<keyword evidence="3" id="KW-1185">Reference proteome</keyword>
<feature type="region of interest" description="Disordered" evidence="1">
    <location>
        <begin position="467"/>
        <end position="563"/>
    </location>
</feature>
<dbReference type="AlphaFoldDB" id="A0AAD9SSZ7"/>
<gene>
    <name evidence="2" type="ORF">QTJ16_006732</name>
</gene>
<feature type="compositionally biased region" description="Polar residues" evidence="1">
    <location>
        <begin position="256"/>
        <end position="267"/>
    </location>
</feature>
<feature type="compositionally biased region" description="Polar residues" evidence="1">
    <location>
        <begin position="490"/>
        <end position="510"/>
    </location>
</feature>
<feature type="compositionally biased region" description="Polar residues" evidence="1">
    <location>
        <begin position="328"/>
        <end position="337"/>
    </location>
</feature>
<reference evidence="2" key="1">
    <citation type="submission" date="2023-06" db="EMBL/GenBank/DDBJ databases">
        <title>Draft genome of Marssonina rosae.</title>
        <authorList>
            <person name="Cheng Q."/>
        </authorList>
    </citation>
    <scope>NUCLEOTIDE SEQUENCE</scope>
    <source>
        <strain evidence="2">R4</strain>
    </source>
</reference>
<feature type="compositionally biased region" description="Polar residues" evidence="1">
    <location>
        <begin position="375"/>
        <end position="387"/>
    </location>
</feature>
<feature type="compositionally biased region" description="Polar residues" evidence="1">
    <location>
        <begin position="345"/>
        <end position="364"/>
    </location>
</feature>
<organism evidence="2 3">
    <name type="scientific">Diplocarpon rosae</name>
    <dbReference type="NCBI Taxonomy" id="946125"/>
    <lineage>
        <taxon>Eukaryota</taxon>
        <taxon>Fungi</taxon>
        <taxon>Dikarya</taxon>
        <taxon>Ascomycota</taxon>
        <taxon>Pezizomycotina</taxon>
        <taxon>Leotiomycetes</taxon>
        <taxon>Helotiales</taxon>
        <taxon>Drepanopezizaceae</taxon>
        <taxon>Diplocarpon</taxon>
    </lineage>
</organism>
<feature type="compositionally biased region" description="Basic and acidic residues" evidence="1">
    <location>
        <begin position="82"/>
        <end position="103"/>
    </location>
</feature>
<protein>
    <submittedName>
        <fullName evidence="2">Uncharacterized protein</fullName>
    </submittedName>
</protein>
<feature type="region of interest" description="Disordered" evidence="1">
    <location>
        <begin position="72"/>
        <end position="114"/>
    </location>
</feature>